<evidence type="ECO:0000256" key="1">
    <source>
        <dbReference type="ARBA" id="ARBA00022679"/>
    </source>
</evidence>
<dbReference type="Proteomes" id="UP000323608">
    <property type="component" value="Unassembled WGS sequence"/>
</dbReference>
<evidence type="ECO:0000313" key="4">
    <source>
        <dbReference type="EMBL" id="KAA1176716.1"/>
    </source>
</evidence>
<dbReference type="PANTHER" id="PTHR43800:SF1">
    <property type="entry name" value="PEPTIDYL-LYSINE N-ACETYLTRANSFERASE YJAB"/>
    <property type="match status" value="1"/>
</dbReference>
<dbReference type="InterPro" id="IPR016181">
    <property type="entry name" value="Acyl_CoA_acyltransferase"/>
</dbReference>
<protein>
    <submittedName>
        <fullName evidence="4">Acetyltransferase</fullName>
    </submittedName>
</protein>
<dbReference type="InterPro" id="IPR000182">
    <property type="entry name" value="GNAT_dom"/>
</dbReference>
<keyword evidence="2" id="KW-0012">Acyltransferase</keyword>
<dbReference type="SUPFAM" id="SSF55729">
    <property type="entry name" value="Acyl-CoA N-acyltransferases (Nat)"/>
    <property type="match status" value="1"/>
</dbReference>
<dbReference type="AlphaFoldDB" id="A0A5B0VQ41"/>
<evidence type="ECO:0000313" key="5">
    <source>
        <dbReference type="Proteomes" id="UP000323608"/>
    </source>
</evidence>
<dbReference type="GO" id="GO:0016747">
    <property type="term" value="F:acyltransferase activity, transferring groups other than amino-acyl groups"/>
    <property type="evidence" value="ECO:0007669"/>
    <property type="project" value="InterPro"/>
</dbReference>
<organism evidence="4 5">
    <name type="scientific">Rhizobium tropici</name>
    <dbReference type="NCBI Taxonomy" id="398"/>
    <lineage>
        <taxon>Bacteria</taxon>
        <taxon>Pseudomonadati</taxon>
        <taxon>Pseudomonadota</taxon>
        <taxon>Alphaproteobacteria</taxon>
        <taxon>Hyphomicrobiales</taxon>
        <taxon>Rhizobiaceae</taxon>
        <taxon>Rhizobium/Agrobacterium group</taxon>
        <taxon>Rhizobium</taxon>
    </lineage>
</organism>
<accession>A0A5B0VQ41</accession>
<name>A0A5B0VQ41_RHITR</name>
<dbReference type="CDD" id="cd04301">
    <property type="entry name" value="NAT_SF"/>
    <property type="match status" value="1"/>
</dbReference>
<dbReference type="Gene3D" id="3.40.630.30">
    <property type="match status" value="1"/>
</dbReference>
<reference evidence="4 5" key="1">
    <citation type="submission" date="2019-07" db="EMBL/GenBank/DDBJ databases">
        <title>The Draft Genome Sequence of Rhizobium tropici SARCC-755 Associated with Superior Nodulation on Pigeonpea (Cajanus cajan (L.) Millsp.).</title>
        <authorList>
            <person name="Bopape F.L."/>
            <person name="Hassen A.I."/>
            <person name="Swanevelder Z.H."/>
            <person name="Gwata E.T."/>
        </authorList>
    </citation>
    <scope>NUCLEOTIDE SEQUENCE [LARGE SCALE GENOMIC DNA]</scope>
    <source>
        <strain evidence="4 5">SARCC-755</strain>
    </source>
</reference>
<comment type="caution">
    <text evidence="4">The sequence shown here is derived from an EMBL/GenBank/DDBJ whole genome shotgun (WGS) entry which is preliminary data.</text>
</comment>
<sequence>MLLLRPARPDDTARNYEIWRTSVDATHHFLDPADREAIARMVMEDYLPNAEFTVAVDNDDLPHGFLGVTGNNIDSLFVHADSRGMGLGRLLLDGFRMGKDVVTVDVNEQNSAATGFYERLGFVVTGRAELDDQGRPYPILHMRWQKAA</sequence>
<dbReference type="Pfam" id="PF13673">
    <property type="entry name" value="Acetyltransf_10"/>
    <property type="match status" value="1"/>
</dbReference>
<dbReference type="PANTHER" id="PTHR43800">
    <property type="entry name" value="PEPTIDYL-LYSINE N-ACETYLTRANSFERASE YJAB"/>
    <property type="match status" value="1"/>
</dbReference>
<dbReference type="RefSeq" id="WP_149637532.1">
    <property type="nucleotide sequence ID" value="NZ_VNIP01000015.1"/>
</dbReference>
<proteinExistence type="predicted"/>
<dbReference type="OrthoDB" id="9797417at2"/>
<dbReference type="EMBL" id="VNIP01000015">
    <property type="protein sequence ID" value="KAA1176716.1"/>
    <property type="molecule type" value="Genomic_DNA"/>
</dbReference>
<feature type="domain" description="N-acetyltransferase" evidence="3">
    <location>
        <begin position="36"/>
        <end position="133"/>
    </location>
</feature>
<evidence type="ECO:0000256" key="2">
    <source>
        <dbReference type="ARBA" id="ARBA00023315"/>
    </source>
</evidence>
<keyword evidence="1 4" id="KW-0808">Transferase</keyword>
<dbReference type="NCBIfam" id="NF007807">
    <property type="entry name" value="PRK10514.1"/>
    <property type="match status" value="1"/>
</dbReference>
<gene>
    <name evidence="4" type="ORF">FP026_26305</name>
</gene>
<evidence type="ECO:0000259" key="3">
    <source>
        <dbReference type="Pfam" id="PF13673"/>
    </source>
</evidence>